<dbReference type="EMBL" id="CAXAMM010043128">
    <property type="protein sequence ID" value="CAK9108615.1"/>
    <property type="molecule type" value="Genomic_DNA"/>
</dbReference>
<gene>
    <name evidence="2" type="ORF">SCF082_LOCUS50505</name>
</gene>
<evidence type="ECO:0000256" key="1">
    <source>
        <dbReference type="SAM" id="MobiDB-lite"/>
    </source>
</evidence>
<name>A0ABP0S8K3_9DINO</name>
<accession>A0ABP0S8K3</accession>
<feature type="compositionally biased region" description="Low complexity" evidence="1">
    <location>
        <begin position="60"/>
        <end position="70"/>
    </location>
</feature>
<evidence type="ECO:0000313" key="2">
    <source>
        <dbReference type="EMBL" id="CAK9108615.1"/>
    </source>
</evidence>
<organism evidence="2 3">
    <name type="scientific">Durusdinium trenchii</name>
    <dbReference type="NCBI Taxonomy" id="1381693"/>
    <lineage>
        <taxon>Eukaryota</taxon>
        <taxon>Sar</taxon>
        <taxon>Alveolata</taxon>
        <taxon>Dinophyceae</taxon>
        <taxon>Suessiales</taxon>
        <taxon>Symbiodiniaceae</taxon>
        <taxon>Durusdinium</taxon>
    </lineage>
</organism>
<proteinExistence type="predicted"/>
<protein>
    <submittedName>
        <fullName evidence="2">Uncharacterized protein</fullName>
    </submittedName>
</protein>
<keyword evidence="3" id="KW-1185">Reference proteome</keyword>
<comment type="caution">
    <text evidence="2">The sequence shown here is derived from an EMBL/GenBank/DDBJ whole genome shotgun (WGS) entry which is preliminary data.</text>
</comment>
<dbReference type="Proteomes" id="UP001642464">
    <property type="component" value="Unassembled WGS sequence"/>
</dbReference>
<reference evidence="2 3" key="1">
    <citation type="submission" date="2024-02" db="EMBL/GenBank/DDBJ databases">
        <authorList>
            <person name="Chen Y."/>
            <person name="Shah S."/>
            <person name="Dougan E. K."/>
            <person name="Thang M."/>
            <person name="Chan C."/>
        </authorList>
    </citation>
    <scope>NUCLEOTIDE SEQUENCE [LARGE SCALE GENOMIC DNA]</scope>
</reference>
<feature type="region of interest" description="Disordered" evidence="1">
    <location>
        <begin position="47"/>
        <end position="70"/>
    </location>
</feature>
<sequence>MGPELQAALKGFREDLRAFFKAQEQHHVTRQRLEDLYLRLLLQPTASPQPVASAPPPAAKPLAPAARNPAAAAPAPTVGIAGVGKGEDSPDSKGAKAKRQAISLQELGGEAAIWSLVAEHLAELRKNMQVPPAARSVPFTASWRRSSVACAVFRACDAAAGVRESSEVLPSFWGGGRGFYERWGYRQMTDGWSKTV</sequence>
<evidence type="ECO:0000313" key="3">
    <source>
        <dbReference type="Proteomes" id="UP001642464"/>
    </source>
</evidence>